<feature type="active site" description="Tele-AMP-histidine intermediate" evidence="3">
    <location>
        <position position="97"/>
    </location>
</feature>
<dbReference type="PROSITE" id="PS00892">
    <property type="entry name" value="HIT_1"/>
    <property type="match status" value="1"/>
</dbReference>
<feature type="binding site" evidence="5">
    <location>
        <begin position="90"/>
        <end position="93"/>
    </location>
    <ligand>
        <name>substrate</name>
    </ligand>
</feature>
<dbReference type="InterPro" id="IPR001310">
    <property type="entry name" value="Histidine_triad_HIT"/>
</dbReference>
<evidence type="ECO:0000256" key="4">
    <source>
        <dbReference type="PIRSR" id="PIRSR601310-3"/>
    </source>
</evidence>
<comment type="caution">
    <text evidence="8">The sequence shown here is derived from an EMBL/GenBank/DDBJ whole genome shotgun (WGS) entry which is preliminary data.</text>
</comment>
<sequence>MTGKPCPFCTLPAERIIDSNAFGVTIRDGFPVSPGHALVIPKRHVGSWFEISQEEQQGLMELLTKAQKVLEQEFRPDGYNIGINDGPAAGQTVPHLHMHLIPRYKGDQEDARGGVRWIIPEKAKYWE</sequence>
<evidence type="ECO:0000256" key="5">
    <source>
        <dbReference type="PIRSR" id="PIRSR639383-2"/>
    </source>
</evidence>
<dbReference type="InterPro" id="IPR036265">
    <property type="entry name" value="HIT-like_sf"/>
</dbReference>
<evidence type="ECO:0000256" key="1">
    <source>
        <dbReference type="ARBA" id="ARBA00022741"/>
    </source>
</evidence>
<dbReference type="InterPro" id="IPR019808">
    <property type="entry name" value="Histidine_triad_CS"/>
</dbReference>
<dbReference type="GO" id="GO:0016787">
    <property type="term" value="F:hydrolase activity"/>
    <property type="evidence" value="ECO:0007669"/>
    <property type="project" value="UniProtKB-KW"/>
</dbReference>
<feature type="short sequence motif" description="Histidine triad motif" evidence="4 6">
    <location>
        <begin position="95"/>
        <end position="99"/>
    </location>
</feature>
<dbReference type="CDD" id="cd01275">
    <property type="entry name" value="FHIT"/>
    <property type="match status" value="1"/>
</dbReference>
<feature type="binding site" evidence="5">
    <location>
        <position position="99"/>
    </location>
    <ligand>
        <name>substrate</name>
    </ligand>
</feature>
<dbReference type="GO" id="GO:0000166">
    <property type="term" value="F:nucleotide binding"/>
    <property type="evidence" value="ECO:0007669"/>
    <property type="project" value="UniProtKB-KW"/>
</dbReference>
<keyword evidence="1" id="KW-0547">Nucleotide-binding</keyword>
<dbReference type="EMBL" id="JAANEY010000001">
    <property type="protein sequence ID" value="MBT8550645.1"/>
    <property type="molecule type" value="Genomic_DNA"/>
</dbReference>
<dbReference type="PANTHER" id="PTHR42997">
    <property type="entry name" value="HIT FAMILY HYDROLASE"/>
    <property type="match status" value="1"/>
</dbReference>
<keyword evidence="2" id="KW-0378">Hydrolase</keyword>
<evidence type="ECO:0000313" key="8">
    <source>
        <dbReference type="EMBL" id="MBT8550645.1"/>
    </source>
</evidence>
<proteinExistence type="predicted"/>
<dbReference type="PROSITE" id="PS51084">
    <property type="entry name" value="HIT_2"/>
    <property type="match status" value="1"/>
</dbReference>
<dbReference type="Proteomes" id="UP000783102">
    <property type="component" value="Unassembled WGS sequence"/>
</dbReference>
<dbReference type="Pfam" id="PF01230">
    <property type="entry name" value="HIT"/>
    <property type="match status" value="1"/>
</dbReference>
<evidence type="ECO:0000313" key="9">
    <source>
        <dbReference type="Proteomes" id="UP000783102"/>
    </source>
</evidence>
<evidence type="ECO:0000256" key="2">
    <source>
        <dbReference type="ARBA" id="ARBA00022801"/>
    </source>
</evidence>
<feature type="domain" description="HIT" evidence="7">
    <location>
        <begin position="4"/>
        <end position="110"/>
    </location>
</feature>
<dbReference type="AlphaFoldDB" id="A0A9Q2ZV13"/>
<accession>A0A9Q2ZV13</accession>
<evidence type="ECO:0000256" key="3">
    <source>
        <dbReference type="PIRSR" id="PIRSR601310-1"/>
    </source>
</evidence>
<dbReference type="SUPFAM" id="SSF54197">
    <property type="entry name" value="HIT-like"/>
    <property type="match status" value="1"/>
</dbReference>
<name>A0A9Q2ZV13_9BURK</name>
<dbReference type="InterPro" id="IPR039383">
    <property type="entry name" value="FHIT"/>
</dbReference>
<dbReference type="PRINTS" id="PR00332">
    <property type="entry name" value="HISTRIAD"/>
</dbReference>
<evidence type="ECO:0000256" key="6">
    <source>
        <dbReference type="PROSITE-ProRule" id="PRU00464"/>
    </source>
</evidence>
<gene>
    <name evidence="8" type="ORF">G6731_01530</name>
</gene>
<dbReference type="InterPro" id="IPR052908">
    <property type="entry name" value="AP-4-A_phosphorylase"/>
</dbReference>
<protein>
    <submittedName>
        <fullName evidence="8">HIT family protein</fullName>
    </submittedName>
</protein>
<organism evidence="8 9">
    <name type="scientific">Polynucleobacter paneuropaeus</name>
    <dbReference type="NCBI Taxonomy" id="2527775"/>
    <lineage>
        <taxon>Bacteria</taxon>
        <taxon>Pseudomonadati</taxon>
        <taxon>Pseudomonadota</taxon>
        <taxon>Betaproteobacteria</taxon>
        <taxon>Burkholderiales</taxon>
        <taxon>Burkholderiaceae</taxon>
        <taxon>Polynucleobacter</taxon>
    </lineage>
</organism>
<dbReference type="Gene3D" id="3.30.428.10">
    <property type="entry name" value="HIT-like"/>
    <property type="match status" value="1"/>
</dbReference>
<reference evidence="8" key="1">
    <citation type="journal article" date="2021" name="Genome Biol. Evol.">
        <title>Continental-Scale Gene Flow Prevents Allopatric Divergence of Pelagic Freshwater Bacteria.</title>
        <authorList>
            <person name="Hoetzinger M."/>
            <person name="Pitt A."/>
            <person name="Huemer A."/>
            <person name="Hahn M.W."/>
        </authorList>
    </citation>
    <scope>NUCLEOTIDE SEQUENCE</scope>
    <source>
        <strain evidence="8">SM1-W8</strain>
    </source>
</reference>
<dbReference type="InterPro" id="IPR011146">
    <property type="entry name" value="HIT-like"/>
</dbReference>
<dbReference type="PANTHER" id="PTHR42997:SF1">
    <property type="entry name" value="AP-4-A PHOSPHORYLASE"/>
    <property type="match status" value="1"/>
</dbReference>
<evidence type="ECO:0000259" key="7">
    <source>
        <dbReference type="PROSITE" id="PS51084"/>
    </source>
</evidence>